<dbReference type="OrthoDB" id="408373at2759"/>
<evidence type="ECO:0000259" key="1">
    <source>
        <dbReference type="Pfam" id="PF12697"/>
    </source>
</evidence>
<gene>
    <name evidence="2" type="ORF">PROQFM164_S02g001759</name>
</gene>
<organism evidence="2 3">
    <name type="scientific">Penicillium roqueforti (strain FM164)</name>
    <dbReference type="NCBI Taxonomy" id="1365484"/>
    <lineage>
        <taxon>Eukaryota</taxon>
        <taxon>Fungi</taxon>
        <taxon>Dikarya</taxon>
        <taxon>Ascomycota</taxon>
        <taxon>Pezizomycotina</taxon>
        <taxon>Eurotiomycetes</taxon>
        <taxon>Eurotiomycetidae</taxon>
        <taxon>Eurotiales</taxon>
        <taxon>Aspergillaceae</taxon>
        <taxon>Penicillium</taxon>
    </lineage>
</organism>
<dbReference type="EMBL" id="HG792016">
    <property type="protein sequence ID" value="CDM31609.1"/>
    <property type="molecule type" value="Genomic_DNA"/>
</dbReference>
<dbReference type="OMA" id="PCTYAAW"/>
<dbReference type="SUPFAM" id="SSF53474">
    <property type="entry name" value="alpha/beta-Hydrolases"/>
    <property type="match status" value="1"/>
</dbReference>
<reference evidence="2" key="1">
    <citation type="journal article" date="2014" name="Nat. Commun.">
        <title>Multiple recent horizontal transfers of a large genomic region in cheese making fungi.</title>
        <authorList>
            <person name="Cheeseman K."/>
            <person name="Ropars J."/>
            <person name="Renault P."/>
            <person name="Dupont J."/>
            <person name="Gouzy J."/>
            <person name="Branca A."/>
            <person name="Abraham A.L."/>
            <person name="Ceppi M."/>
            <person name="Conseiller E."/>
            <person name="Debuchy R."/>
            <person name="Malagnac F."/>
            <person name="Goarin A."/>
            <person name="Silar P."/>
            <person name="Lacoste S."/>
            <person name="Sallet E."/>
            <person name="Bensimon A."/>
            <person name="Giraud T."/>
            <person name="Brygoo Y."/>
        </authorList>
    </citation>
    <scope>NUCLEOTIDE SEQUENCE [LARGE SCALE GENOMIC DNA]</scope>
    <source>
        <strain evidence="2">FM164</strain>
    </source>
</reference>
<dbReference type="InterPro" id="IPR029058">
    <property type="entry name" value="AB_hydrolase_fold"/>
</dbReference>
<dbReference type="GO" id="GO:0017000">
    <property type="term" value="P:antibiotic biosynthetic process"/>
    <property type="evidence" value="ECO:0007669"/>
    <property type="project" value="UniProtKB-ARBA"/>
</dbReference>
<dbReference type="STRING" id="1365484.W6QBT1"/>
<dbReference type="InterPro" id="IPR052897">
    <property type="entry name" value="Sec-Metab_Biosynth_Hydrolase"/>
</dbReference>
<dbReference type="Gene3D" id="3.40.50.1820">
    <property type="entry name" value="alpha/beta hydrolase"/>
    <property type="match status" value="1"/>
</dbReference>
<dbReference type="PANTHER" id="PTHR37017">
    <property type="entry name" value="AB HYDROLASE-1 DOMAIN-CONTAINING PROTEIN-RELATED"/>
    <property type="match status" value="1"/>
</dbReference>
<accession>W6QBT1</accession>
<dbReference type="GO" id="GO:0072330">
    <property type="term" value="P:monocarboxylic acid biosynthetic process"/>
    <property type="evidence" value="ECO:0007669"/>
    <property type="project" value="UniProtKB-ARBA"/>
</dbReference>
<dbReference type="PANTHER" id="PTHR37017:SF13">
    <property type="entry name" value="AB HYDROLASE-1 DOMAIN-CONTAINING PROTEIN"/>
    <property type="match status" value="1"/>
</dbReference>
<dbReference type="InterPro" id="IPR000073">
    <property type="entry name" value="AB_hydrolase_1"/>
</dbReference>
<keyword evidence="3" id="KW-1185">Reference proteome</keyword>
<dbReference type="Proteomes" id="UP000030686">
    <property type="component" value="Unassembled WGS sequence"/>
</dbReference>
<dbReference type="Pfam" id="PF12697">
    <property type="entry name" value="Abhydrolase_6"/>
    <property type="match status" value="1"/>
</dbReference>
<sequence>MAESTTLIFVPGAWHGPDYYDPVVERLEAVNYKTDKVHLPSVGPSEYLLNFDADVAQIRSRIERAVDAGQKVVLIVHSYGGLPGSEAIKGLDIKTREKNGLPGGVTHLFYCSSFIIKEGDSLIGAFGGSDLPWFVVSDDKLQVNPADPVGTFYNDLTPAQIETCLADIKPHSYQTMHSPCTYAAWRDVPSTYMYCLQDAAIPIEIQKGMVEGTAGGYDIKTETVDASHSPFLSKPDEVTAAIRRAAGEVV</sequence>
<dbReference type="AlphaFoldDB" id="W6QBT1"/>
<feature type="domain" description="AB hydrolase-1" evidence="1">
    <location>
        <begin position="7"/>
        <end position="240"/>
    </location>
</feature>
<evidence type="ECO:0000313" key="3">
    <source>
        <dbReference type="Proteomes" id="UP000030686"/>
    </source>
</evidence>
<name>W6QBT1_PENRF</name>
<evidence type="ECO:0000313" key="2">
    <source>
        <dbReference type="EMBL" id="CDM31609.1"/>
    </source>
</evidence>
<protein>
    <submittedName>
        <fullName evidence="2">Genomic scaffold, ProqFM164S02</fullName>
    </submittedName>
</protein>
<proteinExistence type="predicted"/>